<protein>
    <submittedName>
        <fullName evidence="10">DUF4433 domain-containing protein</fullName>
    </submittedName>
</protein>
<keyword evidence="8" id="KW-1133">Transmembrane helix</keyword>
<name>A0A6B2JT61_9RHOB</name>
<keyword evidence="11" id="KW-1185">Reference proteome</keyword>
<keyword evidence="3 6" id="KW-0808">Transferase</keyword>
<feature type="domain" description="DarT" evidence="9">
    <location>
        <begin position="333"/>
        <end position="516"/>
    </location>
</feature>
<keyword evidence="8" id="KW-0812">Transmembrane</keyword>
<keyword evidence="8" id="KW-0472">Membrane</keyword>
<feature type="binding site" evidence="6">
    <location>
        <begin position="337"/>
        <end position="339"/>
    </location>
    <ligand>
        <name>NAD(+)</name>
        <dbReference type="ChEBI" id="CHEBI:57540"/>
    </ligand>
</feature>
<comment type="catalytic activity">
    <reaction evidence="6">
        <text>a thymidine in DNA + NAD(+) = an N-(ADP-alpha-D-ribosyl)-thymidine in DNA + nicotinamide + H(+)</text>
        <dbReference type="Rhea" id="RHEA:71651"/>
        <dbReference type="Rhea" id="RHEA-COMP:13556"/>
        <dbReference type="Rhea" id="RHEA-COMP:18051"/>
        <dbReference type="ChEBI" id="CHEBI:15378"/>
        <dbReference type="ChEBI" id="CHEBI:17154"/>
        <dbReference type="ChEBI" id="CHEBI:57540"/>
        <dbReference type="ChEBI" id="CHEBI:137386"/>
        <dbReference type="ChEBI" id="CHEBI:191199"/>
    </reaction>
</comment>
<keyword evidence="4 6" id="KW-0548">Nucleotidyltransferase</keyword>
<evidence type="ECO:0000256" key="1">
    <source>
        <dbReference type="ARBA" id="ARBA00022649"/>
    </source>
</evidence>
<evidence type="ECO:0000256" key="5">
    <source>
        <dbReference type="ARBA" id="ARBA00023125"/>
    </source>
</evidence>
<dbReference type="GO" id="GO:0016757">
    <property type="term" value="F:glycosyltransferase activity"/>
    <property type="evidence" value="ECO:0007669"/>
    <property type="project" value="UniProtKB-UniRule"/>
</dbReference>
<dbReference type="Pfam" id="PF14487">
    <property type="entry name" value="DarT"/>
    <property type="match status" value="1"/>
</dbReference>
<comment type="similarity">
    <text evidence="6">Belongs to the DarT ADP-ribosyltransferase family.</text>
</comment>
<evidence type="ECO:0000256" key="8">
    <source>
        <dbReference type="SAM" id="Phobius"/>
    </source>
</evidence>
<evidence type="ECO:0000256" key="2">
    <source>
        <dbReference type="ARBA" id="ARBA00022676"/>
    </source>
</evidence>
<keyword evidence="2 6" id="KW-0328">Glycosyltransferase</keyword>
<reference evidence="10 11" key="1">
    <citation type="submission" date="2020-02" db="EMBL/GenBank/DDBJ databases">
        <title>Pseudoroseicyclus tamarix, sp. nov., isolated from offshore sediment of a Tamarix chinensis forest.</title>
        <authorList>
            <person name="Gai Y."/>
        </authorList>
    </citation>
    <scope>NUCLEOTIDE SEQUENCE [LARGE SCALE GENOMIC DNA]</scope>
    <source>
        <strain evidence="10 11">CLL3-39</strain>
    </source>
</reference>
<feature type="binding site" evidence="6">
    <location>
        <position position="372"/>
    </location>
    <ligand>
        <name>NAD(+)</name>
        <dbReference type="ChEBI" id="CHEBI:57540"/>
    </ligand>
</feature>
<accession>A0A6B2JT61</accession>
<dbReference type="GO" id="GO:0016779">
    <property type="term" value="F:nucleotidyltransferase activity"/>
    <property type="evidence" value="ECO:0007669"/>
    <property type="project" value="UniProtKB-UniRule"/>
</dbReference>
<dbReference type="RefSeq" id="WP_163892690.1">
    <property type="nucleotide sequence ID" value="NZ_JAAFYS010000002.1"/>
</dbReference>
<keyword evidence="5 6" id="KW-0238">DNA-binding</keyword>
<feature type="active site" description="Proton acceptor" evidence="6">
    <location>
        <position position="372"/>
    </location>
</feature>
<evidence type="ECO:0000256" key="6">
    <source>
        <dbReference type="PROSITE-ProRule" id="PRU01362"/>
    </source>
</evidence>
<dbReference type="PROSITE" id="PS52018">
    <property type="entry name" value="DART"/>
    <property type="match status" value="1"/>
</dbReference>
<evidence type="ECO:0000256" key="4">
    <source>
        <dbReference type="ARBA" id="ARBA00022695"/>
    </source>
</evidence>
<feature type="region of interest" description="Disordered" evidence="7">
    <location>
        <begin position="71"/>
        <end position="97"/>
    </location>
</feature>
<feature type="region of interest" description="Disordered" evidence="7">
    <location>
        <begin position="266"/>
        <end position="295"/>
    </location>
</feature>
<evidence type="ECO:0000256" key="3">
    <source>
        <dbReference type="ARBA" id="ARBA00022679"/>
    </source>
</evidence>
<evidence type="ECO:0000313" key="11">
    <source>
        <dbReference type="Proteomes" id="UP000474757"/>
    </source>
</evidence>
<dbReference type="Proteomes" id="UP000474757">
    <property type="component" value="Unassembled WGS sequence"/>
</dbReference>
<dbReference type="EMBL" id="JAAGAB010000002">
    <property type="protein sequence ID" value="NDV01210.1"/>
    <property type="molecule type" value="Genomic_DNA"/>
</dbReference>
<comment type="caution">
    <text evidence="6">Lacks conserved residue(s) required for the propagation of feature annotation.</text>
</comment>
<proteinExistence type="inferred from homology"/>
<comment type="caution">
    <text evidence="10">The sequence shown here is derived from an EMBL/GenBank/DDBJ whole genome shotgun (WGS) entry which is preliminary data.</text>
</comment>
<evidence type="ECO:0000313" key="10">
    <source>
        <dbReference type="EMBL" id="NDV01210.1"/>
    </source>
</evidence>
<organism evidence="10 11">
    <name type="scientific">Pseudoroseicyclus tamaricis</name>
    <dbReference type="NCBI Taxonomy" id="2705421"/>
    <lineage>
        <taxon>Bacteria</taxon>
        <taxon>Pseudomonadati</taxon>
        <taxon>Pseudomonadota</taxon>
        <taxon>Alphaproteobacteria</taxon>
        <taxon>Rhodobacterales</taxon>
        <taxon>Paracoccaceae</taxon>
        <taxon>Pseudoroseicyclus</taxon>
    </lineage>
</organism>
<dbReference type="AlphaFoldDB" id="A0A6B2JT61"/>
<dbReference type="InterPro" id="IPR029494">
    <property type="entry name" value="DarT"/>
</dbReference>
<evidence type="ECO:0000256" key="7">
    <source>
        <dbReference type="SAM" id="MobiDB-lite"/>
    </source>
</evidence>
<feature type="compositionally biased region" description="Low complexity" evidence="7">
    <location>
        <begin position="276"/>
        <end position="287"/>
    </location>
</feature>
<dbReference type="GO" id="GO:0003677">
    <property type="term" value="F:DNA binding"/>
    <property type="evidence" value="ECO:0007669"/>
    <property type="project" value="UniProtKB-UniRule"/>
</dbReference>
<feature type="transmembrane region" description="Helical" evidence="8">
    <location>
        <begin position="27"/>
        <end position="49"/>
    </location>
</feature>
<feature type="binding site" evidence="6">
    <location>
        <position position="346"/>
    </location>
    <ligand>
        <name>NAD(+)</name>
        <dbReference type="ChEBI" id="CHEBI:57540"/>
    </ligand>
</feature>
<keyword evidence="1 6" id="KW-1277">Toxin-antitoxin system</keyword>
<gene>
    <name evidence="10" type="ORF">GZA08_09550</name>
</gene>
<sequence>MDTILGWQIAVVISIVAARLVSREAMVWVATGWSLFSLFAIWAEGLLLLQLGSAWGTVWLLSALFGGASSDETSEKNAPGPTKAPPPAAPKPRETSAAKPASVIDDFAAWMARLDAAQRANSDLHHELGCIRIEVEALLKRGHLRKAHDERLADPSELGVLYRESYAKLQAVFADKEEDRKPRAPSRLTIAPVPRSELPVEALNPRELELTHTRHVLKDAEQQVSKDRALLAAIDAERAEPVLPYLQEEAEKVSAHLAALSGKAAPTLAKPPASKPATALPATAQPAGKSTAPDGAAPISWAELLQQMEDQAEPAPQERRDEIERLARELRIPHLVHFTRVENLPGILSSGLMSASACRDACLPALRNDENRYDGQLDGTSLSISFPNYRMFWKYRRLAPQAEWAVLLLDPSVLWLKDCAFYPRNAADARMIRRPRAGMKSAEALAEMFAEEEGRPDWLRAYDPTDPQAEVMVYETIEPRFIETIAFETREVRGRHIRRLGGIDSLYAGPGKGLFASRQHMLTELKGGQNGHASGILQRH</sequence>
<evidence type="ECO:0000259" key="9">
    <source>
        <dbReference type="PROSITE" id="PS52018"/>
    </source>
</evidence>
<feature type="active site" evidence="6">
    <location>
        <position position="470"/>
    </location>
</feature>